<gene>
    <name evidence="6" type="ORF">OMM_03706</name>
</gene>
<dbReference type="GO" id="GO:0007165">
    <property type="term" value="P:signal transduction"/>
    <property type="evidence" value="ECO:0007669"/>
    <property type="project" value="UniProtKB-KW"/>
</dbReference>
<dbReference type="AlphaFoldDB" id="A0A1V1P4Q6"/>
<proteinExistence type="inferred from homology"/>
<keyword evidence="1" id="KW-0145">Chemotaxis</keyword>
<dbReference type="SMART" id="SM00283">
    <property type="entry name" value="MA"/>
    <property type="match status" value="1"/>
</dbReference>
<accession>A0A1V1P4Q6</accession>
<dbReference type="PANTHER" id="PTHR43531">
    <property type="entry name" value="PROTEIN ICFG"/>
    <property type="match status" value="1"/>
</dbReference>
<organism evidence="6 7">
    <name type="scientific">Candidatus Magnetoglobus multicellularis str. Araruama</name>
    <dbReference type="NCBI Taxonomy" id="890399"/>
    <lineage>
        <taxon>Bacteria</taxon>
        <taxon>Pseudomonadati</taxon>
        <taxon>Thermodesulfobacteriota</taxon>
        <taxon>Desulfobacteria</taxon>
        <taxon>Desulfobacterales</taxon>
        <taxon>Desulfobacteraceae</taxon>
        <taxon>Candidatus Magnetoglobus</taxon>
    </lineage>
</organism>
<keyword evidence="4" id="KW-1133">Transmembrane helix</keyword>
<evidence type="ECO:0000313" key="7">
    <source>
        <dbReference type="Proteomes" id="UP000189670"/>
    </source>
</evidence>
<dbReference type="SUPFAM" id="SSF58104">
    <property type="entry name" value="Methyl-accepting chemotaxis protein (MCP) signaling domain"/>
    <property type="match status" value="1"/>
</dbReference>
<dbReference type="GO" id="GO:0004888">
    <property type="term" value="F:transmembrane signaling receptor activity"/>
    <property type="evidence" value="ECO:0007669"/>
    <property type="project" value="InterPro"/>
</dbReference>
<dbReference type="GO" id="GO:0005886">
    <property type="term" value="C:plasma membrane"/>
    <property type="evidence" value="ECO:0007669"/>
    <property type="project" value="TreeGrafter"/>
</dbReference>
<dbReference type="GO" id="GO:0006935">
    <property type="term" value="P:chemotaxis"/>
    <property type="evidence" value="ECO:0007669"/>
    <property type="project" value="UniProtKB-KW"/>
</dbReference>
<name>A0A1V1P4Q6_9BACT</name>
<protein>
    <submittedName>
        <fullName evidence="6">Methyl-accepting chemotaxis sensory transducer</fullName>
    </submittedName>
</protein>
<reference evidence="7" key="1">
    <citation type="submission" date="2012-11" db="EMBL/GenBank/DDBJ databases">
        <authorList>
            <person name="Lucero-Rivera Y.E."/>
            <person name="Tovar-Ramirez D."/>
        </authorList>
    </citation>
    <scope>NUCLEOTIDE SEQUENCE [LARGE SCALE GENOMIC DNA]</scope>
    <source>
        <strain evidence="7">Araruama</strain>
    </source>
</reference>
<dbReference type="InterPro" id="IPR029150">
    <property type="entry name" value="dCache_3"/>
</dbReference>
<dbReference type="Gene3D" id="1.10.287.950">
    <property type="entry name" value="Methyl-accepting chemotaxis protein"/>
    <property type="match status" value="1"/>
</dbReference>
<dbReference type="PROSITE" id="PS50111">
    <property type="entry name" value="CHEMOTAXIS_TRANSDUC_2"/>
    <property type="match status" value="1"/>
</dbReference>
<comment type="similarity">
    <text evidence="2">Belongs to the methyl-accepting chemotaxis (MCP) protein family.</text>
</comment>
<dbReference type="Pfam" id="PF00015">
    <property type="entry name" value="MCPsignal"/>
    <property type="match status" value="1"/>
</dbReference>
<keyword evidence="4" id="KW-0472">Membrane</keyword>
<dbReference type="InterPro" id="IPR004090">
    <property type="entry name" value="Chemotax_Me-accpt_rcpt"/>
</dbReference>
<dbReference type="Pfam" id="PF14827">
    <property type="entry name" value="dCache_3"/>
    <property type="match status" value="1"/>
</dbReference>
<dbReference type="InterPro" id="IPR004089">
    <property type="entry name" value="MCPsignal_dom"/>
</dbReference>
<evidence type="ECO:0000313" key="6">
    <source>
        <dbReference type="EMBL" id="ETR69773.1"/>
    </source>
</evidence>
<dbReference type="Proteomes" id="UP000189670">
    <property type="component" value="Unassembled WGS sequence"/>
</dbReference>
<evidence type="ECO:0000259" key="5">
    <source>
        <dbReference type="PROSITE" id="PS50111"/>
    </source>
</evidence>
<sequence>MPLITASEGANALSIAQFQTVGNAMRDVNRDQLMKTILPVNNQINKHGTWKLRIHFHALPGKSFLRIWKPKKFDDDLSGFRHTVLKVFETKTPVKGIESGRGGLVVRGLAPVFDESNALVGSVEVYCNIKEVASNIEKRENESNAIYGLEAVKATMRMENFKDIGRFKVIKPPSKKVPTKLITENFLEKATKGAVFITDDSTLITASPITDYVGKVAGIYVQFIDIKSIQDATRSTIMTIVGLSLFIIILTIGLGFLISRTVIVPIESINDQLYNDSKTLASFATELSNASQTVASGSSQQSRALDTTLSSIDKIAEKIEKGAQKANEAIGLRDEAHHSLQNASQSMNKTIRAIDEIKTKGEETSKIIKTIDEIAFQTNLLALNAAVEAARAGEAGAGFAVVADEVRNLAMRSAEAARNTQSLIEDTVKEIETGYMLVENTSESFEKTVEYNNQFGDVIKAIEQASNEQMSLIKEINNSIDEMKSVVTHNSANAEKSSAISEELDAQADQLKDCVSSLSELIEGQ</sequence>
<comment type="caution">
    <text evidence="6">The sequence shown here is derived from an EMBL/GenBank/DDBJ whole genome shotgun (WGS) entry which is preliminary data.</text>
</comment>
<evidence type="ECO:0000256" key="4">
    <source>
        <dbReference type="SAM" id="Phobius"/>
    </source>
</evidence>
<dbReference type="EMBL" id="ATBP01000564">
    <property type="protein sequence ID" value="ETR69773.1"/>
    <property type="molecule type" value="Genomic_DNA"/>
</dbReference>
<evidence type="ECO:0000256" key="3">
    <source>
        <dbReference type="PROSITE-ProRule" id="PRU00284"/>
    </source>
</evidence>
<dbReference type="InterPro" id="IPR029151">
    <property type="entry name" value="Sensor-like_sf"/>
</dbReference>
<dbReference type="SUPFAM" id="SSF103190">
    <property type="entry name" value="Sensory domain-like"/>
    <property type="match status" value="1"/>
</dbReference>
<dbReference type="InterPro" id="IPR051310">
    <property type="entry name" value="MCP_chemotaxis"/>
</dbReference>
<feature type="domain" description="Methyl-accepting transducer" evidence="5">
    <location>
        <begin position="276"/>
        <end position="505"/>
    </location>
</feature>
<dbReference type="PRINTS" id="PR00260">
    <property type="entry name" value="CHEMTRNSDUCR"/>
</dbReference>
<keyword evidence="4" id="KW-0812">Transmembrane</keyword>
<evidence type="ECO:0000256" key="2">
    <source>
        <dbReference type="ARBA" id="ARBA00029447"/>
    </source>
</evidence>
<evidence type="ECO:0000256" key="1">
    <source>
        <dbReference type="ARBA" id="ARBA00022500"/>
    </source>
</evidence>
<feature type="transmembrane region" description="Helical" evidence="4">
    <location>
        <begin position="237"/>
        <end position="258"/>
    </location>
</feature>
<keyword evidence="3" id="KW-0807">Transducer</keyword>
<dbReference type="PANTHER" id="PTHR43531:SF11">
    <property type="entry name" value="METHYL-ACCEPTING CHEMOTAXIS PROTEIN 3"/>
    <property type="match status" value="1"/>
</dbReference>